<name>A0ACB9ZWR1_CATRO</name>
<keyword evidence="2" id="KW-1185">Reference proteome</keyword>
<gene>
    <name evidence="1" type="ORF">M9H77_36850</name>
</gene>
<protein>
    <submittedName>
        <fullName evidence="1">Uncharacterized protein</fullName>
    </submittedName>
</protein>
<comment type="caution">
    <text evidence="1">The sequence shown here is derived from an EMBL/GenBank/DDBJ whole genome shotgun (WGS) entry which is preliminary data.</text>
</comment>
<sequence length="105" mass="12236">MAPRSQTELVKIGMEGFSLIDEYFGRKNYNNKPQASSASATQRANYGNNFPANQHISHYRHYPQESYYRYHPQESQLVRISKVSSTETTVFKSNYESPFLMPNYN</sequence>
<accession>A0ACB9ZWR1</accession>
<dbReference type="EMBL" id="CM044708">
    <property type="protein sequence ID" value="KAI5650845.1"/>
    <property type="molecule type" value="Genomic_DNA"/>
</dbReference>
<reference evidence="2" key="1">
    <citation type="journal article" date="2023" name="Nat. Plants">
        <title>Single-cell RNA sequencing provides a high-resolution roadmap for understanding the multicellular compartmentation of specialized metabolism.</title>
        <authorList>
            <person name="Sun S."/>
            <person name="Shen X."/>
            <person name="Li Y."/>
            <person name="Li Y."/>
            <person name="Wang S."/>
            <person name="Li R."/>
            <person name="Zhang H."/>
            <person name="Shen G."/>
            <person name="Guo B."/>
            <person name="Wei J."/>
            <person name="Xu J."/>
            <person name="St-Pierre B."/>
            <person name="Chen S."/>
            <person name="Sun C."/>
        </authorList>
    </citation>
    <scope>NUCLEOTIDE SEQUENCE [LARGE SCALE GENOMIC DNA]</scope>
</reference>
<dbReference type="Proteomes" id="UP001060085">
    <property type="component" value="Linkage Group LG08"/>
</dbReference>
<evidence type="ECO:0000313" key="1">
    <source>
        <dbReference type="EMBL" id="KAI5650845.1"/>
    </source>
</evidence>
<organism evidence="1 2">
    <name type="scientific">Catharanthus roseus</name>
    <name type="common">Madagascar periwinkle</name>
    <name type="synonym">Vinca rosea</name>
    <dbReference type="NCBI Taxonomy" id="4058"/>
    <lineage>
        <taxon>Eukaryota</taxon>
        <taxon>Viridiplantae</taxon>
        <taxon>Streptophyta</taxon>
        <taxon>Embryophyta</taxon>
        <taxon>Tracheophyta</taxon>
        <taxon>Spermatophyta</taxon>
        <taxon>Magnoliopsida</taxon>
        <taxon>eudicotyledons</taxon>
        <taxon>Gunneridae</taxon>
        <taxon>Pentapetalae</taxon>
        <taxon>asterids</taxon>
        <taxon>lamiids</taxon>
        <taxon>Gentianales</taxon>
        <taxon>Apocynaceae</taxon>
        <taxon>Rauvolfioideae</taxon>
        <taxon>Vinceae</taxon>
        <taxon>Catharanthinae</taxon>
        <taxon>Catharanthus</taxon>
    </lineage>
</organism>
<proteinExistence type="predicted"/>
<evidence type="ECO:0000313" key="2">
    <source>
        <dbReference type="Proteomes" id="UP001060085"/>
    </source>
</evidence>